<dbReference type="PANTHER" id="PTHR30055:SF234">
    <property type="entry name" value="HTH-TYPE TRANSCRIPTIONAL REGULATOR BETI"/>
    <property type="match status" value="1"/>
</dbReference>
<keyword evidence="3" id="KW-0804">Transcription</keyword>
<evidence type="ECO:0000259" key="5">
    <source>
        <dbReference type="PROSITE" id="PS50977"/>
    </source>
</evidence>
<evidence type="ECO:0000313" key="7">
    <source>
        <dbReference type="Proteomes" id="UP000777935"/>
    </source>
</evidence>
<evidence type="ECO:0000256" key="3">
    <source>
        <dbReference type="ARBA" id="ARBA00023163"/>
    </source>
</evidence>
<evidence type="ECO:0000256" key="4">
    <source>
        <dbReference type="PROSITE-ProRule" id="PRU00335"/>
    </source>
</evidence>
<dbReference type="InterPro" id="IPR001647">
    <property type="entry name" value="HTH_TetR"/>
</dbReference>
<dbReference type="InterPro" id="IPR050109">
    <property type="entry name" value="HTH-type_TetR-like_transc_reg"/>
</dbReference>
<accession>A0ABX2IVE2</accession>
<reference evidence="6 7" key="1">
    <citation type="submission" date="2020-06" db="EMBL/GenBank/DDBJ databases">
        <title>Sulfitobacter algicola sp. nov., isolated from green algae.</title>
        <authorList>
            <person name="Wang C."/>
        </authorList>
    </citation>
    <scope>NUCLEOTIDE SEQUENCE [LARGE SCALE GENOMIC DNA]</scope>
    <source>
        <strain evidence="6 7">1151</strain>
    </source>
</reference>
<comment type="caution">
    <text evidence="6">The sequence shown here is derived from an EMBL/GenBank/DDBJ whole genome shotgun (WGS) entry which is preliminary data.</text>
</comment>
<feature type="domain" description="HTH tetR-type" evidence="5">
    <location>
        <begin position="13"/>
        <end position="73"/>
    </location>
</feature>
<keyword evidence="2 4" id="KW-0238">DNA-binding</keyword>
<dbReference type="PRINTS" id="PR00455">
    <property type="entry name" value="HTHTETR"/>
</dbReference>
<dbReference type="Gene3D" id="1.10.357.10">
    <property type="entry name" value="Tetracycline Repressor, domain 2"/>
    <property type="match status" value="1"/>
</dbReference>
<dbReference type="RefSeq" id="WP_174140036.1">
    <property type="nucleotide sequence ID" value="NZ_JABUFE010000022.1"/>
</dbReference>
<name>A0ABX2IVE2_9RHOB</name>
<dbReference type="Pfam" id="PF00440">
    <property type="entry name" value="TetR_N"/>
    <property type="match status" value="1"/>
</dbReference>
<dbReference type="PANTHER" id="PTHR30055">
    <property type="entry name" value="HTH-TYPE TRANSCRIPTIONAL REGULATOR RUTR"/>
    <property type="match status" value="1"/>
</dbReference>
<evidence type="ECO:0000256" key="1">
    <source>
        <dbReference type="ARBA" id="ARBA00023015"/>
    </source>
</evidence>
<keyword evidence="1" id="KW-0805">Transcription regulation</keyword>
<protein>
    <submittedName>
        <fullName evidence="6">TetR/AcrR family transcriptional regulator</fullName>
    </submittedName>
</protein>
<gene>
    <name evidence="6" type="ORF">HRQ87_19050</name>
</gene>
<proteinExistence type="predicted"/>
<feature type="DNA-binding region" description="H-T-H motif" evidence="4">
    <location>
        <begin position="36"/>
        <end position="55"/>
    </location>
</feature>
<keyword evidence="7" id="KW-1185">Reference proteome</keyword>
<dbReference type="InterPro" id="IPR009057">
    <property type="entry name" value="Homeodomain-like_sf"/>
</dbReference>
<organism evidence="6 7">
    <name type="scientific">Parasulfitobacter algicola</name>
    <dbReference type="NCBI Taxonomy" id="2614809"/>
    <lineage>
        <taxon>Bacteria</taxon>
        <taxon>Pseudomonadati</taxon>
        <taxon>Pseudomonadota</taxon>
        <taxon>Alphaproteobacteria</taxon>
        <taxon>Rhodobacterales</taxon>
        <taxon>Roseobacteraceae</taxon>
        <taxon>Parasulfitobacter</taxon>
    </lineage>
</organism>
<dbReference type="EMBL" id="JABUFE010000022">
    <property type="protein sequence ID" value="NSX56884.1"/>
    <property type="molecule type" value="Genomic_DNA"/>
</dbReference>
<sequence>MKVDKPKFRRRKETRPDELVDAAVAEFSEHGYGDARLARVAERAQVANGTIYHYFSDKAALFAAVVDKVFVSPLNTTVDVDAHDIEDPLRAAIERMLTDEMMSIIAILLFEASRYPEPVGRIAEAFLSDIEARLAGVLPGQSSVHAAQMSYPLSIMVFPISVALVERARGKSDWADRARSVAMQHLALFLRDVD</sequence>
<evidence type="ECO:0000313" key="6">
    <source>
        <dbReference type="EMBL" id="NSX56884.1"/>
    </source>
</evidence>
<evidence type="ECO:0000256" key="2">
    <source>
        <dbReference type="ARBA" id="ARBA00023125"/>
    </source>
</evidence>
<dbReference type="Proteomes" id="UP000777935">
    <property type="component" value="Unassembled WGS sequence"/>
</dbReference>
<dbReference type="PROSITE" id="PS50977">
    <property type="entry name" value="HTH_TETR_2"/>
    <property type="match status" value="1"/>
</dbReference>
<dbReference type="SUPFAM" id="SSF46689">
    <property type="entry name" value="Homeodomain-like"/>
    <property type="match status" value="1"/>
</dbReference>